<dbReference type="Gene3D" id="1.25.40.390">
    <property type="match status" value="1"/>
</dbReference>
<evidence type="ECO:0000313" key="2">
    <source>
        <dbReference type="EMBL" id="MFC6996101.1"/>
    </source>
</evidence>
<comment type="caution">
    <text evidence="2">The sequence shown here is derived from an EMBL/GenBank/DDBJ whole genome shotgun (WGS) entry which is preliminary data.</text>
</comment>
<dbReference type="Proteomes" id="UP001596405">
    <property type="component" value="Unassembled WGS sequence"/>
</dbReference>
<feature type="signal peptide" evidence="1">
    <location>
        <begin position="1"/>
        <end position="24"/>
    </location>
</feature>
<gene>
    <name evidence="2" type="ORF">ACFQHR_00630</name>
</gene>
<evidence type="ECO:0000256" key="1">
    <source>
        <dbReference type="SAM" id="SignalP"/>
    </source>
</evidence>
<dbReference type="SUPFAM" id="SSF48452">
    <property type="entry name" value="TPR-like"/>
    <property type="match status" value="1"/>
</dbReference>
<dbReference type="InterPro" id="IPR011990">
    <property type="entry name" value="TPR-like_helical_dom_sf"/>
</dbReference>
<evidence type="ECO:0000313" key="3">
    <source>
        <dbReference type="Proteomes" id="UP001596405"/>
    </source>
</evidence>
<keyword evidence="2" id="KW-0449">Lipoprotein</keyword>
<keyword evidence="1" id="KW-0732">Signal</keyword>
<feature type="chain" id="PRO_5046714499" evidence="1">
    <location>
        <begin position="25"/>
        <end position="531"/>
    </location>
</feature>
<dbReference type="InterPro" id="IPR024302">
    <property type="entry name" value="SusD-like"/>
</dbReference>
<name>A0ABW2DIP8_9BACT</name>
<dbReference type="EMBL" id="JBHSYQ010000001">
    <property type="protein sequence ID" value="MFC6996101.1"/>
    <property type="molecule type" value="Genomic_DNA"/>
</dbReference>
<sequence>MKKIYRYFLCGVMALTALSCDSFLDVNENPNEATSTTPQLVLPTALAATASNSVSYTDYGSFLVGYIVNAGGFGGWSTQFTYAYTTANYGGLWSSTYDNLNDYHYIETTASGNEELAYYEAIGKIMKAYNFQLLVDTYGNVPYTEALQGGGNLTPSYDNGEEIYQDLVEQLDAAVALIDNASTSTLAVSANSDIMFGGNMGRWTRFANTLKLRLLVRASRKPGATVPGWVTTQLNEFTASTPFLQEDAVVNPGYLPNAGQQNPLWNLYHSDAAGATTATGRSRIPSRYVFSFYGGTGAKIVDDTRGALIYRGFPNSTPVNQLGVNDNDVPTAPSNSIAWYTGTGTGLSAANTTGIFKGRTMGQPLMLAAESHFLQAEARARGFITGDAKSAFRAGIESSFRYLMKDVTGAVVGDPVAATNAYIAANQDNDLVNFDLATSLDQQMEAIITQKYIALNFLFGHEAWNEFRRTGYPAVSGTSATSTFASTGSTSPRADRLPLRILYPASEYSLNPNNAPSGVTPFDNPIFWDVD</sequence>
<dbReference type="InterPro" id="IPR041662">
    <property type="entry name" value="SusD-like_2"/>
</dbReference>
<dbReference type="Pfam" id="PF12771">
    <property type="entry name" value="SusD-like_2"/>
    <property type="match status" value="1"/>
</dbReference>
<protein>
    <submittedName>
        <fullName evidence="2">SusD/RagB family nutrient-binding outer membrane lipoprotein</fullName>
    </submittedName>
</protein>
<keyword evidence="3" id="KW-1185">Reference proteome</keyword>
<reference evidence="3" key="1">
    <citation type="journal article" date="2019" name="Int. J. Syst. Evol. Microbiol.">
        <title>The Global Catalogue of Microorganisms (GCM) 10K type strain sequencing project: providing services to taxonomists for standard genome sequencing and annotation.</title>
        <authorList>
            <consortium name="The Broad Institute Genomics Platform"/>
            <consortium name="The Broad Institute Genome Sequencing Center for Infectious Disease"/>
            <person name="Wu L."/>
            <person name="Ma J."/>
        </authorList>
    </citation>
    <scope>NUCLEOTIDE SEQUENCE [LARGE SCALE GENOMIC DNA]</scope>
    <source>
        <strain evidence="3">CGMCC 4.7393</strain>
    </source>
</reference>
<accession>A0ABW2DIP8</accession>
<proteinExistence type="predicted"/>
<dbReference type="Pfam" id="PF12741">
    <property type="entry name" value="SusD-like"/>
    <property type="match status" value="1"/>
</dbReference>
<dbReference type="PROSITE" id="PS51257">
    <property type="entry name" value="PROKAR_LIPOPROTEIN"/>
    <property type="match status" value="1"/>
</dbReference>
<dbReference type="RefSeq" id="WP_066625864.1">
    <property type="nucleotide sequence ID" value="NZ_JBHSYQ010000001.1"/>
</dbReference>
<organism evidence="2 3">
    <name type="scientific">Rufibacter roseus</name>
    <dbReference type="NCBI Taxonomy" id="1567108"/>
    <lineage>
        <taxon>Bacteria</taxon>
        <taxon>Pseudomonadati</taxon>
        <taxon>Bacteroidota</taxon>
        <taxon>Cytophagia</taxon>
        <taxon>Cytophagales</taxon>
        <taxon>Hymenobacteraceae</taxon>
        <taxon>Rufibacter</taxon>
    </lineage>
</organism>